<dbReference type="Proteomes" id="UP000605201">
    <property type="component" value="Unassembled WGS sequence"/>
</dbReference>
<sequence>MNSLAGISWRSKKLVETQESEKIARNSLVFCFQDNKVYLFTRNAQGDYALEALH</sequence>
<gene>
    <name evidence="1" type="ORF">H8D96_12595</name>
</gene>
<evidence type="ECO:0000313" key="1">
    <source>
        <dbReference type="EMBL" id="MBC8432743.1"/>
    </source>
</evidence>
<reference evidence="1 2" key="1">
    <citation type="submission" date="2020-08" db="EMBL/GenBank/DDBJ databases">
        <title>Bridging the membrane lipid divide: bacteria of the FCB group superphylum have the potential to synthesize archaeal ether lipids.</title>
        <authorList>
            <person name="Villanueva L."/>
            <person name="Von Meijenfeldt F.A.B."/>
            <person name="Westbye A.B."/>
            <person name="Yadav S."/>
            <person name="Hopmans E.C."/>
            <person name="Dutilh B.E."/>
            <person name="Sinninghe Damste J.S."/>
        </authorList>
    </citation>
    <scope>NUCLEOTIDE SEQUENCE [LARGE SCALE GENOMIC DNA]</scope>
    <source>
        <strain evidence="1">NIOZ-UU17</strain>
    </source>
</reference>
<evidence type="ECO:0000313" key="2">
    <source>
        <dbReference type="Proteomes" id="UP000605201"/>
    </source>
</evidence>
<dbReference type="AlphaFoldDB" id="A0A8J6TQS8"/>
<protein>
    <submittedName>
        <fullName evidence="1">Uncharacterized protein</fullName>
    </submittedName>
</protein>
<organism evidence="1 2">
    <name type="scientific">Candidatus Desulfatibia vada</name>
    <dbReference type="NCBI Taxonomy" id="2841696"/>
    <lineage>
        <taxon>Bacteria</taxon>
        <taxon>Pseudomonadati</taxon>
        <taxon>Thermodesulfobacteriota</taxon>
        <taxon>Desulfobacteria</taxon>
        <taxon>Desulfobacterales</taxon>
        <taxon>Desulfobacterales incertae sedis</taxon>
        <taxon>Candidatus Desulfatibia</taxon>
    </lineage>
</organism>
<proteinExistence type="predicted"/>
<comment type="caution">
    <text evidence="1">The sequence shown here is derived from an EMBL/GenBank/DDBJ whole genome shotgun (WGS) entry which is preliminary data.</text>
</comment>
<accession>A0A8J6TQS8</accession>
<dbReference type="EMBL" id="JACNIG010000245">
    <property type="protein sequence ID" value="MBC8432743.1"/>
    <property type="molecule type" value="Genomic_DNA"/>
</dbReference>
<name>A0A8J6TQS8_9BACT</name>